<feature type="domain" description="Cation efflux protein cytoplasmic" evidence="12">
    <location>
        <begin position="243"/>
        <end position="320"/>
    </location>
</feature>
<dbReference type="Pfam" id="PF01545">
    <property type="entry name" value="Cation_efflux"/>
    <property type="match status" value="1"/>
</dbReference>
<comment type="similarity">
    <text evidence="2">Belongs to the cation diffusion facilitator (CDF) transporter (TC 2.A.4) family. FieF subfamily.</text>
</comment>
<evidence type="ECO:0000256" key="7">
    <source>
        <dbReference type="ARBA" id="ARBA00022989"/>
    </source>
</evidence>
<dbReference type="OrthoDB" id="9806522at2"/>
<gene>
    <name evidence="13" type="ORF">DV711_01480</name>
</gene>
<dbReference type="InterPro" id="IPR050291">
    <property type="entry name" value="CDF_Transporter"/>
</dbReference>
<dbReference type="RefSeq" id="WP_114693873.1">
    <property type="nucleotide sequence ID" value="NZ_QQOH01000001.1"/>
</dbReference>
<feature type="region of interest" description="Disordered" evidence="9">
    <location>
        <begin position="1"/>
        <end position="28"/>
    </location>
</feature>
<dbReference type="PANTHER" id="PTHR43840">
    <property type="entry name" value="MITOCHONDRIAL METAL TRANSPORTER 1-RELATED"/>
    <property type="match status" value="1"/>
</dbReference>
<evidence type="ECO:0000259" key="11">
    <source>
        <dbReference type="Pfam" id="PF01545"/>
    </source>
</evidence>
<keyword evidence="6" id="KW-0862">Zinc</keyword>
<dbReference type="SUPFAM" id="SSF161111">
    <property type="entry name" value="Cation efflux protein transmembrane domain-like"/>
    <property type="match status" value="1"/>
</dbReference>
<evidence type="ECO:0000313" key="13">
    <source>
        <dbReference type="EMBL" id="RDE24289.1"/>
    </source>
</evidence>
<evidence type="ECO:0000256" key="8">
    <source>
        <dbReference type="ARBA" id="ARBA00023136"/>
    </source>
</evidence>
<evidence type="ECO:0000256" key="1">
    <source>
        <dbReference type="ARBA" id="ARBA00004141"/>
    </source>
</evidence>
<dbReference type="GO" id="GO:0006829">
    <property type="term" value="P:zinc ion transport"/>
    <property type="evidence" value="ECO:0007669"/>
    <property type="project" value="UniProtKB-KW"/>
</dbReference>
<keyword evidence="8 10" id="KW-0472">Membrane</keyword>
<evidence type="ECO:0000256" key="5">
    <source>
        <dbReference type="ARBA" id="ARBA00022692"/>
    </source>
</evidence>
<dbReference type="NCBIfam" id="TIGR01297">
    <property type="entry name" value="CDF"/>
    <property type="match status" value="1"/>
</dbReference>
<dbReference type="SUPFAM" id="SSF160240">
    <property type="entry name" value="Cation efflux protein cytoplasmic domain-like"/>
    <property type="match status" value="1"/>
</dbReference>
<dbReference type="Proteomes" id="UP000253769">
    <property type="component" value="Unassembled WGS sequence"/>
</dbReference>
<dbReference type="InterPro" id="IPR002524">
    <property type="entry name" value="Cation_efflux"/>
</dbReference>
<organism evidence="13 14">
    <name type="scientific">Motiliproteus coralliicola</name>
    <dbReference type="NCBI Taxonomy" id="2283196"/>
    <lineage>
        <taxon>Bacteria</taxon>
        <taxon>Pseudomonadati</taxon>
        <taxon>Pseudomonadota</taxon>
        <taxon>Gammaproteobacteria</taxon>
        <taxon>Oceanospirillales</taxon>
        <taxon>Oceanospirillaceae</taxon>
        <taxon>Motiliproteus</taxon>
    </lineage>
</organism>
<keyword evidence="5 10" id="KW-0812">Transmembrane</keyword>
<evidence type="ECO:0000256" key="9">
    <source>
        <dbReference type="SAM" id="MobiDB-lite"/>
    </source>
</evidence>
<keyword evidence="6" id="KW-0864">Zinc transport</keyword>
<dbReference type="FunFam" id="1.20.1510.10:FF:000006">
    <property type="entry name" value="Divalent cation efflux transporter"/>
    <property type="match status" value="1"/>
</dbReference>
<evidence type="ECO:0000313" key="14">
    <source>
        <dbReference type="Proteomes" id="UP000253769"/>
    </source>
</evidence>
<dbReference type="GO" id="GO:0008324">
    <property type="term" value="F:monoatomic cation transmembrane transporter activity"/>
    <property type="evidence" value="ECO:0007669"/>
    <property type="project" value="InterPro"/>
</dbReference>
<comment type="subcellular location">
    <subcellularLocation>
        <location evidence="1">Membrane</location>
        <topology evidence="1">Multi-pass membrane protein</topology>
    </subcellularLocation>
</comment>
<dbReference type="InterPro" id="IPR058533">
    <property type="entry name" value="Cation_efflux_TM"/>
</dbReference>
<dbReference type="EMBL" id="QQOH01000001">
    <property type="protein sequence ID" value="RDE24289.1"/>
    <property type="molecule type" value="Genomic_DNA"/>
</dbReference>
<evidence type="ECO:0000256" key="4">
    <source>
        <dbReference type="ARBA" id="ARBA00022496"/>
    </source>
</evidence>
<sequence length="414" mass="45456">MSADPTHSHSQSHSHGHGHHGHEHGFSADDFDLPDDKRKYAVRITWLGAIINGILGVAKVVVGWLFASHALIADGIHSLSDLVTDFMVVFIVNISHAEPDEDHPYGHERFETLGTVALGFLLVAVAGAMAYDSILNLFTNTEARIPGWPALVVALASLIAKEWVFRFTLAAGKKLGSDLLIANAWHSRTDAYSSLVVLIGVGGAMLGFPWFDSLAAVAVAIFVAKIGWDLCFDSLRELVDTALPADELKELTDEVMQVEGVIAVHSFKSRRMGSKSLLEMHIQVAPYISSSESHYIGDSAVQRLKVKFPSIGHVVFHIDTEDDDDPNFCAVLPLRSEVKSVVDSTLNQIAPELQRSRINLHYLSGQIEIDLFIDGGDGGHLVRDIEIHHQLTDQLNQQLSSHSWFRKLTLWSAG</sequence>
<name>A0A369WTA0_9GAMM</name>
<feature type="compositionally biased region" description="Basic residues" evidence="9">
    <location>
        <begin position="10"/>
        <end position="22"/>
    </location>
</feature>
<protein>
    <submittedName>
        <fullName evidence="13">Cation transporter</fullName>
    </submittedName>
</protein>
<keyword evidence="7 10" id="KW-1133">Transmembrane helix</keyword>
<dbReference type="GO" id="GO:0016020">
    <property type="term" value="C:membrane"/>
    <property type="evidence" value="ECO:0007669"/>
    <property type="project" value="UniProtKB-SubCell"/>
</dbReference>
<dbReference type="Pfam" id="PF16916">
    <property type="entry name" value="ZT_dimer"/>
    <property type="match status" value="1"/>
</dbReference>
<evidence type="ECO:0000256" key="2">
    <source>
        <dbReference type="ARBA" id="ARBA00010212"/>
    </source>
</evidence>
<keyword evidence="4" id="KW-0408">Iron</keyword>
<dbReference type="InterPro" id="IPR027470">
    <property type="entry name" value="Cation_efflux_CTD"/>
</dbReference>
<proteinExistence type="inferred from homology"/>
<reference evidence="13 14" key="1">
    <citation type="submission" date="2018-07" db="EMBL/GenBank/DDBJ databases">
        <title>Motiliproteus coralliicola sp. nov., a bacterium isolated from Coral.</title>
        <authorList>
            <person name="Wang G."/>
        </authorList>
    </citation>
    <scope>NUCLEOTIDE SEQUENCE [LARGE SCALE GENOMIC DNA]</scope>
    <source>
        <strain evidence="13 14">C34</strain>
    </source>
</reference>
<evidence type="ECO:0000256" key="3">
    <source>
        <dbReference type="ARBA" id="ARBA00022448"/>
    </source>
</evidence>
<feature type="transmembrane region" description="Helical" evidence="10">
    <location>
        <begin position="191"/>
        <end position="224"/>
    </location>
</feature>
<keyword evidence="3" id="KW-0813">Transport</keyword>
<evidence type="ECO:0000256" key="10">
    <source>
        <dbReference type="SAM" id="Phobius"/>
    </source>
</evidence>
<keyword evidence="14" id="KW-1185">Reference proteome</keyword>
<evidence type="ECO:0000256" key="6">
    <source>
        <dbReference type="ARBA" id="ARBA00022906"/>
    </source>
</evidence>
<keyword evidence="6" id="KW-0406">Ion transport</keyword>
<dbReference type="InterPro" id="IPR036837">
    <property type="entry name" value="Cation_efflux_CTD_sf"/>
</dbReference>
<dbReference type="InterPro" id="IPR027469">
    <property type="entry name" value="Cation_efflux_TMD_sf"/>
</dbReference>
<dbReference type="Gene3D" id="3.30.70.1350">
    <property type="entry name" value="Cation efflux protein, cytoplasmic domain"/>
    <property type="match status" value="1"/>
</dbReference>
<dbReference type="GO" id="GO:0006826">
    <property type="term" value="P:iron ion transport"/>
    <property type="evidence" value="ECO:0007669"/>
    <property type="project" value="UniProtKB-KW"/>
</dbReference>
<dbReference type="PANTHER" id="PTHR43840:SF15">
    <property type="entry name" value="MITOCHONDRIAL METAL TRANSPORTER 1-RELATED"/>
    <property type="match status" value="1"/>
</dbReference>
<feature type="transmembrane region" description="Helical" evidence="10">
    <location>
        <begin position="116"/>
        <end position="138"/>
    </location>
</feature>
<feature type="transmembrane region" description="Helical" evidence="10">
    <location>
        <begin position="44"/>
        <end position="67"/>
    </location>
</feature>
<dbReference type="Gene3D" id="1.20.1510.10">
    <property type="entry name" value="Cation efflux protein transmembrane domain"/>
    <property type="match status" value="1"/>
</dbReference>
<keyword evidence="4" id="KW-0410">Iron transport</keyword>
<accession>A0A369WTA0</accession>
<comment type="caution">
    <text evidence="13">The sequence shown here is derived from an EMBL/GenBank/DDBJ whole genome shotgun (WGS) entry which is preliminary data.</text>
</comment>
<feature type="domain" description="Cation efflux protein transmembrane" evidence="11">
    <location>
        <begin position="46"/>
        <end position="239"/>
    </location>
</feature>
<dbReference type="AlphaFoldDB" id="A0A369WTA0"/>
<evidence type="ECO:0000259" key="12">
    <source>
        <dbReference type="Pfam" id="PF16916"/>
    </source>
</evidence>